<comment type="subcellular location">
    <subcellularLocation>
        <location evidence="1">Cell outer membrane</location>
    </subcellularLocation>
</comment>
<evidence type="ECO:0000313" key="8">
    <source>
        <dbReference type="EMBL" id="MBB3892949.1"/>
    </source>
</evidence>
<reference evidence="8 9" key="1">
    <citation type="submission" date="2020-08" db="EMBL/GenBank/DDBJ databases">
        <title>Genomic Encyclopedia of Type Strains, Phase IV (KMG-IV): sequencing the most valuable type-strain genomes for metagenomic binning, comparative biology and taxonomic classification.</title>
        <authorList>
            <person name="Goeker M."/>
        </authorList>
    </citation>
    <scope>NUCLEOTIDE SEQUENCE [LARGE SCALE GENOMIC DNA]</scope>
    <source>
        <strain evidence="8 9">DSM 21793</strain>
    </source>
</reference>
<keyword evidence="6" id="KW-0472">Membrane</keyword>
<evidence type="ECO:0000313" key="9">
    <source>
        <dbReference type="Proteomes" id="UP000530564"/>
    </source>
</evidence>
<dbReference type="PANTHER" id="PTHR30026">
    <property type="entry name" value="OUTER MEMBRANE PROTEIN TOLC"/>
    <property type="match status" value="1"/>
</dbReference>
<dbReference type="InterPro" id="IPR051906">
    <property type="entry name" value="TolC-like"/>
</dbReference>
<evidence type="ECO:0000256" key="5">
    <source>
        <dbReference type="ARBA" id="ARBA00022692"/>
    </source>
</evidence>
<dbReference type="RefSeq" id="WP_183775933.1">
    <property type="nucleotide sequence ID" value="NZ_JACIDK010000006.1"/>
</dbReference>
<evidence type="ECO:0000256" key="3">
    <source>
        <dbReference type="ARBA" id="ARBA00022448"/>
    </source>
</evidence>
<evidence type="ECO:0000256" key="4">
    <source>
        <dbReference type="ARBA" id="ARBA00022452"/>
    </source>
</evidence>
<keyword evidence="7" id="KW-0998">Cell outer membrane</keyword>
<organism evidence="8 9">
    <name type="scientific">Phenylobacterium haematophilum</name>
    <dbReference type="NCBI Taxonomy" id="98513"/>
    <lineage>
        <taxon>Bacteria</taxon>
        <taxon>Pseudomonadati</taxon>
        <taxon>Pseudomonadota</taxon>
        <taxon>Alphaproteobacteria</taxon>
        <taxon>Caulobacterales</taxon>
        <taxon>Caulobacteraceae</taxon>
        <taxon>Phenylobacterium</taxon>
    </lineage>
</organism>
<comment type="similarity">
    <text evidence="2">Belongs to the outer membrane factor (OMF) (TC 1.B.17) family.</text>
</comment>
<gene>
    <name evidence="8" type="ORF">GGQ61_003687</name>
</gene>
<keyword evidence="4" id="KW-1134">Transmembrane beta strand</keyword>
<keyword evidence="3" id="KW-0813">Transport</keyword>
<proteinExistence type="inferred from homology"/>
<dbReference type="EMBL" id="JACIDK010000006">
    <property type="protein sequence ID" value="MBB3892949.1"/>
    <property type="molecule type" value="Genomic_DNA"/>
</dbReference>
<comment type="caution">
    <text evidence="8">The sequence shown here is derived from an EMBL/GenBank/DDBJ whole genome shotgun (WGS) entry which is preliminary data.</text>
</comment>
<sequence>MAARGSSFAGGIAMTMARWSTWSAPVLGLTLGLLASQATAETLGDALIAAYWTYPGLQARREDQRAVDEGVSQARSGYQPTLGVTAGVLGSETALPLLGQINASGVGLVGEQPLYTGGRVAHAITAAQADVAAGREGLRTADQALLLNVIAAYVDVRLDLERLAISQESAEVLSHRFDEAQANLRVKVITRTDLAQTEGRLAAARTRVAAAEAQLGISQDHYRALVGHAPVDLAPEPPIAAALPHTLDDALRVAAERDPRIRQAEATARASAARVAEAKARSRPEVSVRAALGVAGGGPAGASPFSNYDRFGAAALVFRLPLSSGGLIASGVRQATARAGAADLEVEETRREAERALSQAWRQVTAARASVAGNAEQVRAASAAWEGVRREADVGLRTPLDVLNAEQALREAQFGLVSARRDEYVASATLLAAMGALDLDVLAPGAQMYDPRARAATDPSRQGVAPWTTLIEAFDRMGDGRSSR</sequence>
<keyword evidence="9" id="KW-1185">Reference proteome</keyword>
<name>A0A840A4N1_9CAUL</name>
<accession>A0A840A4N1</accession>
<dbReference type="Pfam" id="PF02321">
    <property type="entry name" value="OEP"/>
    <property type="match status" value="2"/>
</dbReference>
<dbReference type="AlphaFoldDB" id="A0A840A4N1"/>
<dbReference type="GO" id="GO:0015288">
    <property type="term" value="F:porin activity"/>
    <property type="evidence" value="ECO:0007669"/>
    <property type="project" value="TreeGrafter"/>
</dbReference>
<evidence type="ECO:0000256" key="6">
    <source>
        <dbReference type="ARBA" id="ARBA00023136"/>
    </source>
</evidence>
<dbReference type="InterPro" id="IPR010130">
    <property type="entry name" value="T1SS_OMP_TolC"/>
</dbReference>
<dbReference type="Proteomes" id="UP000530564">
    <property type="component" value="Unassembled WGS sequence"/>
</dbReference>
<dbReference type="GO" id="GO:0009279">
    <property type="term" value="C:cell outer membrane"/>
    <property type="evidence" value="ECO:0007669"/>
    <property type="project" value="UniProtKB-SubCell"/>
</dbReference>
<dbReference type="SUPFAM" id="SSF56954">
    <property type="entry name" value="Outer membrane efflux proteins (OEP)"/>
    <property type="match status" value="1"/>
</dbReference>
<dbReference type="NCBIfam" id="TIGR01844">
    <property type="entry name" value="type_I_sec_TolC"/>
    <property type="match status" value="1"/>
</dbReference>
<dbReference type="Gene3D" id="1.20.1600.10">
    <property type="entry name" value="Outer membrane efflux proteins (OEP)"/>
    <property type="match status" value="1"/>
</dbReference>
<dbReference type="GO" id="GO:1990281">
    <property type="term" value="C:efflux pump complex"/>
    <property type="evidence" value="ECO:0007669"/>
    <property type="project" value="TreeGrafter"/>
</dbReference>
<protein>
    <submittedName>
        <fullName evidence="8">Outer membrane protein</fullName>
    </submittedName>
</protein>
<dbReference type="GO" id="GO:0015562">
    <property type="term" value="F:efflux transmembrane transporter activity"/>
    <property type="evidence" value="ECO:0007669"/>
    <property type="project" value="InterPro"/>
</dbReference>
<keyword evidence="5" id="KW-0812">Transmembrane</keyword>
<evidence type="ECO:0000256" key="1">
    <source>
        <dbReference type="ARBA" id="ARBA00004442"/>
    </source>
</evidence>
<evidence type="ECO:0000256" key="2">
    <source>
        <dbReference type="ARBA" id="ARBA00007613"/>
    </source>
</evidence>
<dbReference type="InterPro" id="IPR003423">
    <property type="entry name" value="OMP_efflux"/>
</dbReference>
<evidence type="ECO:0000256" key="7">
    <source>
        <dbReference type="ARBA" id="ARBA00023237"/>
    </source>
</evidence>
<dbReference type="PANTHER" id="PTHR30026:SF22">
    <property type="entry name" value="OUTER MEMBRANE EFFLUX PROTEIN"/>
    <property type="match status" value="1"/>
</dbReference>